<protein>
    <submittedName>
        <fullName evidence="9">Osmoprotectant transport system permease protein</fullName>
    </submittedName>
</protein>
<accession>A0A7W5F7M6</accession>
<dbReference type="SUPFAM" id="SSF161098">
    <property type="entry name" value="MetI-like"/>
    <property type="match status" value="1"/>
</dbReference>
<reference evidence="9 10" key="1">
    <citation type="submission" date="2020-08" db="EMBL/GenBank/DDBJ databases">
        <title>Genomic Encyclopedia of Type Strains, Phase III (KMG-III): the genomes of soil and plant-associated and newly described type strains.</title>
        <authorList>
            <person name="Whitman W."/>
        </authorList>
    </citation>
    <scope>NUCLEOTIDE SEQUENCE [LARGE SCALE GENOMIC DNA]</scope>
    <source>
        <strain evidence="9 10">CECT 3302</strain>
    </source>
</reference>
<comment type="caution">
    <text evidence="9">The sequence shown here is derived from an EMBL/GenBank/DDBJ whole genome shotgun (WGS) entry which is preliminary data.</text>
</comment>
<dbReference type="PANTHER" id="PTHR30177">
    <property type="entry name" value="GLYCINE BETAINE/L-PROLINE TRANSPORT SYSTEM PERMEASE PROTEIN PROW"/>
    <property type="match status" value="1"/>
</dbReference>
<feature type="transmembrane region" description="Helical" evidence="6">
    <location>
        <begin position="154"/>
        <end position="174"/>
    </location>
</feature>
<dbReference type="GO" id="GO:0055085">
    <property type="term" value="P:transmembrane transport"/>
    <property type="evidence" value="ECO:0007669"/>
    <property type="project" value="InterPro"/>
</dbReference>
<organism evidence="9 10">
    <name type="scientific">Nocardioides albus</name>
    <dbReference type="NCBI Taxonomy" id="1841"/>
    <lineage>
        <taxon>Bacteria</taxon>
        <taxon>Bacillati</taxon>
        <taxon>Actinomycetota</taxon>
        <taxon>Actinomycetes</taxon>
        <taxon>Propionibacteriales</taxon>
        <taxon>Nocardioidaceae</taxon>
        <taxon>Nocardioides</taxon>
    </lineage>
</organism>
<feature type="domain" description="ABC transmembrane type-1" evidence="8">
    <location>
        <begin position="24"/>
        <end position="203"/>
    </location>
</feature>
<dbReference type="InterPro" id="IPR000515">
    <property type="entry name" value="MetI-like"/>
</dbReference>
<keyword evidence="3 6" id="KW-0812">Transmembrane</keyword>
<dbReference type="CDD" id="cd06261">
    <property type="entry name" value="TM_PBP2"/>
    <property type="match status" value="1"/>
</dbReference>
<evidence type="ECO:0000256" key="3">
    <source>
        <dbReference type="ARBA" id="ARBA00022692"/>
    </source>
</evidence>
<evidence type="ECO:0000256" key="4">
    <source>
        <dbReference type="ARBA" id="ARBA00022989"/>
    </source>
</evidence>
<keyword evidence="2 6" id="KW-0813">Transport</keyword>
<evidence type="ECO:0000256" key="7">
    <source>
        <dbReference type="SAM" id="MobiDB-lite"/>
    </source>
</evidence>
<gene>
    <name evidence="9" type="ORF">FHS12_000950</name>
</gene>
<comment type="subcellular location">
    <subcellularLocation>
        <location evidence="6">Cell membrane</location>
        <topology evidence="6">Multi-pass membrane protein</topology>
    </subcellularLocation>
    <subcellularLocation>
        <location evidence="1">Membrane</location>
        <topology evidence="1">Multi-pass membrane protein</topology>
    </subcellularLocation>
</comment>
<keyword evidence="10" id="KW-1185">Reference proteome</keyword>
<dbReference type="Proteomes" id="UP000577707">
    <property type="component" value="Unassembled WGS sequence"/>
</dbReference>
<evidence type="ECO:0000259" key="8">
    <source>
        <dbReference type="PROSITE" id="PS50928"/>
    </source>
</evidence>
<name>A0A7W5F7M6_9ACTN</name>
<evidence type="ECO:0000256" key="1">
    <source>
        <dbReference type="ARBA" id="ARBA00004141"/>
    </source>
</evidence>
<dbReference type="EMBL" id="JACHXG010000002">
    <property type="protein sequence ID" value="MBB3088017.1"/>
    <property type="molecule type" value="Genomic_DNA"/>
</dbReference>
<keyword evidence="5 6" id="KW-0472">Membrane</keyword>
<keyword evidence="4 6" id="KW-1133">Transmembrane helix</keyword>
<evidence type="ECO:0000256" key="5">
    <source>
        <dbReference type="ARBA" id="ARBA00023136"/>
    </source>
</evidence>
<comment type="similarity">
    <text evidence="6">Belongs to the binding-protein-dependent transport system permease family.</text>
</comment>
<dbReference type="Gene3D" id="1.10.3720.10">
    <property type="entry name" value="MetI-like"/>
    <property type="match status" value="1"/>
</dbReference>
<evidence type="ECO:0000313" key="10">
    <source>
        <dbReference type="Proteomes" id="UP000577707"/>
    </source>
</evidence>
<dbReference type="AlphaFoldDB" id="A0A7W5F7M6"/>
<dbReference type="Pfam" id="PF00528">
    <property type="entry name" value="BPD_transp_1"/>
    <property type="match status" value="1"/>
</dbReference>
<dbReference type="GO" id="GO:0031460">
    <property type="term" value="P:glycine betaine transport"/>
    <property type="evidence" value="ECO:0007669"/>
    <property type="project" value="TreeGrafter"/>
</dbReference>
<evidence type="ECO:0000256" key="2">
    <source>
        <dbReference type="ARBA" id="ARBA00022448"/>
    </source>
</evidence>
<proteinExistence type="inferred from homology"/>
<feature type="transmembrane region" description="Helical" evidence="6">
    <location>
        <begin position="71"/>
        <end position="98"/>
    </location>
</feature>
<feature type="transmembrane region" description="Helical" evidence="6">
    <location>
        <begin position="28"/>
        <end position="50"/>
    </location>
</feature>
<evidence type="ECO:0000313" key="9">
    <source>
        <dbReference type="EMBL" id="MBB3088017.1"/>
    </source>
</evidence>
<dbReference type="InterPro" id="IPR035906">
    <property type="entry name" value="MetI-like_sf"/>
</dbReference>
<dbReference type="InterPro" id="IPR051204">
    <property type="entry name" value="ABC_transp_perm/SBD"/>
</dbReference>
<dbReference type="GO" id="GO:0005886">
    <property type="term" value="C:plasma membrane"/>
    <property type="evidence" value="ECO:0007669"/>
    <property type="project" value="UniProtKB-SubCell"/>
</dbReference>
<sequence>MSLDYLLDAANWSLTNPEGFPQRILEHLGYTALALLIAAVIAFPIGLLIGHTGRGALLAINLGNAGRALPTLGVLMLALAVVGIGLVPVTIALVVLAIPPILATTYAGIRSVADETVDAARGVGMTEPQIAWRVEVPIALPIIVGGLRNATLQVISTATIAAYAGLGGLGRYLFDGLATLEYDQVVAGAIVIAALAVVVDLALAGTQRLLVSPGVGARSAGNRPTTVHPEPNPEPAG</sequence>
<dbReference type="RefSeq" id="WP_183542745.1">
    <property type="nucleotide sequence ID" value="NZ_BMQT01000004.1"/>
</dbReference>
<feature type="transmembrane region" description="Helical" evidence="6">
    <location>
        <begin position="186"/>
        <end position="204"/>
    </location>
</feature>
<dbReference type="PANTHER" id="PTHR30177:SF33">
    <property type="entry name" value="POSSIBLE OSMOPROTECTANT (GLYCINE BETAINE_CARNITINE_CHOLINE_L-PROLINE) TRANSPORT INTEGRAL MEMBRANE PROTEIN ABC TRANSPORTER PROZ"/>
    <property type="match status" value="1"/>
</dbReference>
<feature type="region of interest" description="Disordered" evidence="7">
    <location>
        <begin position="215"/>
        <end position="237"/>
    </location>
</feature>
<dbReference type="PROSITE" id="PS50928">
    <property type="entry name" value="ABC_TM1"/>
    <property type="match status" value="1"/>
</dbReference>
<evidence type="ECO:0000256" key="6">
    <source>
        <dbReference type="RuleBase" id="RU363032"/>
    </source>
</evidence>